<proteinExistence type="predicted"/>
<sequence length="255" mass="28334">MLNISKIIIWDLWKNKAVIAYGILMLTIGWGVFAIEDQPEKAVLSLLRIILFVQPLVTLLFAGMYYYNSQEFILLLAAQPVRRNTLFFGVFAGLTAVFTLIFLLSIGLPVLLFSPNVEGLSLLFAGALLIFIFTALALLVSVYFADKARGLGFALLLWAFFAFVYDGLLLLFMYQLADYPIERPVLGLLFFNPVDVARIFVISKTEASALLGLSGAVFQDFFGAMKGTVISGCVLATWALVPLSLAYRKFNRKDL</sequence>
<accession>A0ABX0XCH4</accession>
<feature type="transmembrane region" description="Helical" evidence="1">
    <location>
        <begin position="47"/>
        <end position="67"/>
    </location>
</feature>
<dbReference type="EMBL" id="JAATJH010000003">
    <property type="protein sequence ID" value="NJC26981.1"/>
    <property type="molecule type" value="Genomic_DNA"/>
</dbReference>
<keyword evidence="3" id="KW-1185">Reference proteome</keyword>
<feature type="transmembrane region" description="Helical" evidence="1">
    <location>
        <begin position="223"/>
        <end position="247"/>
    </location>
</feature>
<gene>
    <name evidence="2" type="ORF">GGR27_002491</name>
</gene>
<keyword evidence="1" id="KW-1133">Transmembrane helix</keyword>
<keyword evidence="1" id="KW-0812">Transmembrane</keyword>
<keyword evidence="1" id="KW-0472">Membrane</keyword>
<protein>
    <submittedName>
        <fullName evidence="2">Cu-processing system permease protein</fullName>
    </submittedName>
</protein>
<evidence type="ECO:0000256" key="1">
    <source>
        <dbReference type="SAM" id="Phobius"/>
    </source>
</evidence>
<feature type="transmembrane region" description="Helical" evidence="1">
    <location>
        <begin position="87"/>
        <end position="113"/>
    </location>
</feature>
<evidence type="ECO:0000313" key="2">
    <source>
        <dbReference type="EMBL" id="NJC26981.1"/>
    </source>
</evidence>
<feature type="transmembrane region" description="Helical" evidence="1">
    <location>
        <begin position="151"/>
        <end position="173"/>
    </location>
</feature>
<dbReference type="Proteomes" id="UP000770785">
    <property type="component" value="Unassembled WGS sequence"/>
</dbReference>
<dbReference type="Pfam" id="PF12679">
    <property type="entry name" value="ABC2_membrane_2"/>
    <property type="match status" value="1"/>
</dbReference>
<name>A0ABX0XCH4_9BACT</name>
<feature type="transmembrane region" description="Helical" evidence="1">
    <location>
        <begin position="18"/>
        <end position="35"/>
    </location>
</feature>
<comment type="caution">
    <text evidence="2">The sequence shown here is derived from an EMBL/GenBank/DDBJ whole genome shotgun (WGS) entry which is preliminary data.</text>
</comment>
<feature type="transmembrane region" description="Helical" evidence="1">
    <location>
        <begin position="120"/>
        <end position="145"/>
    </location>
</feature>
<reference evidence="2 3" key="1">
    <citation type="submission" date="2020-03" db="EMBL/GenBank/DDBJ databases">
        <title>Genomic Encyclopedia of Type Strains, Phase IV (KMG-IV): sequencing the most valuable type-strain genomes for metagenomic binning, comparative biology and taxonomic classification.</title>
        <authorList>
            <person name="Goeker M."/>
        </authorList>
    </citation>
    <scope>NUCLEOTIDE SEQUENCE [LARGE SCALE GENOMIC DNA]</scope>
    <source>
        <strain evidence="2 3">DSM 105096</strain>
    </source>
</reference>
<dbReference type="RefSeq" id="WP_168037724.1">
    <property type="nucleotide sequence ID" value="NZ_JAATJH010000003.1"/>
</dbReference>
<organism evidence="2 3">
    <name type="scientific">Neolewinella antarctica</name>
    <dbReference type="NCBI Taxonomy" id="442734"/>
    <lineage>
        <taxon>Bacteria</taxon>
        <taxon>Pseudomonadati</taxon>
        <taxon>Bacteroidota</taxon>
        <taxon>Saprospiria</taxon>
        <taxon>Saprospirales</taxon>
        <taxon>Lewinellaceae</taxon>
        <taxon>Neolewinella</taxon>
    </lineage>
</organism>
<evidence type="ECO:0000313" key="3">
    <source>
        <dbReference type="Proteomes" id="UP000770785"/>
    </source>
</evidence>